<dbReference type="AlphaFoldDB" id="A0A3Q9BYA2"/>
<reference evidence="2 3" key="1">
    <citation type="submission" date="2018-12" db="EMBL/GenBank/DDBJ databases">
        <authorList>
            <person name="Li K."/>
        </authorList>
    </citation>
    <scope>NUCLEOTIDE SEQUENCE [LARGE SCALE GENOMIC DNA]</scope>
    <source>
        <strain evidence="3">CR22</strain>
    </source>
</reference>
<dbReference type="EMBL" id="CP034463">
    <property type="protein sequence ID" value="AZP19888.1"/>
    <property type="molecule type" value="Genomic_DNA"/>
</dbReference>
<protein>
    <submittedName>
        <fullName evidence="2">DUF4062 domain-containing protein</fullName>
    </submittedName>
</protein>
<sequence length="605" mass="65549">MTRCRSRGRRGWCDQEALAGAVPPVPCPHRVRSEVRRVKVYLSSTVSDLEKYRAAVLARLRKLPLDVIAMEDYAAFDERPLEKCLADVASCDVYVGLFAFRYGYVPDVGPQNPDGRSITELEYRKAGEAGRKRLIFLVEDGASWPMGHVDALTDPAAPSATGIKRLRDELKKVHGIGWFTNPGDLAADVVSAVAADLQLPPGALAPPRPVAEPPHPRKLVHDLHLLHAPKDRDAAAQLAAAVGAMWNVTTSSTALLTSTPQEMLTLDRAVTAARTVGLLLSPPLTTMLGENPDRTRRVLNLARARTGRPLLGINAPGSDPGTAAADAAQWGITETLTESATLTLPNRLHAALLQTIGLQRPDHEIGLPVVVVAMTGTEADDLLGTASGQVRDIIEGLGLPPESIRARYGTTRADWKPFGAEGLTAGQVLESAVSGVNDPDLLLRGRKIRLQPYLFDDLLSYDLAHSLVFQDISRNGCLVVADELSLLQPDLDAAFRASPLYEGPQVSLITLSPGDPAAGTPHELIRSVLAERLHHTHHRFGNALDPLCEMNVASRRHLDRWLRTSLPQTLDAYRNARPSADKARRLEEELGTRPTGAMARLITEG</sequence>
<feature type="domain" description="DUF4062" evidence="1">
    <location>
        <begin position="39"/>
        <end position="126"/>
    </location>
</feature>
<organism evidence="2 3">
    <name type="scientific">Streptomyces aquilus</name>
    <dbReference type="NCBI Taxonomy" id="2548456"/>
    <lineage>
        <taxon>Bacteria</taxon>
        <taxon>Bacillati</taxon>
        <taxon>Actinomycetota</taxon>
        <taxon>Actinomycetes</taxon>
        <taxon>Kitasatosporales</taxon>
        <taxon>Streptomycetaceae</taxon>
        <taxon>Streptomyces</taxon>
    </lineage>
</organism>
<gene>
    <name evidence="2" type="ORF">EJC51_29730</name>
</gene>
<dbReference type="Pfam" id="PF13271">
    <property type="entry name" value="DUF4062"/>
    <property type="match status" value="1"/>
</dbReference>
<accession>A0A3Q9BYA2</accession>
<dbReference type="InterPro" id="IPR025139">
    <property type="entry name" value="DUF4062"/>
</dbReference>
<dbReference type="Proteomes" id="UP000280197">
    <property type="component" value="Chromosome"/>
</dbReference>
<keyword evidence="3" id="KW-1185">Reference proteome</keyword>
<dbReference type="KEGG" id="saqu:EJC51_29730"/>
<name>A0A3Q9BYA2_9ACTN</name>
<evidence type="ECO:0000259" key="1">
    <source>
        <dbReference type="Pfam" id="PF13271"/>
    </source>
</evidence>
<evidence type="ECO:0000313" key="3">
    <source>
        <dbReference type="Proteomes" id="UP000280197"/>
    </source>
</evidence>
<evidence type="ECO:0000313" key="2">
    <source>
        <dbReference type="EMBL" id="AZP19888.1"/>
    </source>
</evidence>
<proteinExistence type="predicted"/>